<name>A0A1Y2AD61_9FUNG</name>
<evidence type="ECO:0000256" key="1">
    <source>
        <dbReference type="ARBA" id="ARBA00004138"/>
    </source>
</evidence>
<dbReference type="EMBL" id="MCOG01000297">
    <property type="protein sequence ID" value="ORY20207.1"/>
    <property type="molecule type" value="Genomic_DNA"/>
</dbReference>
<dbReference type="STRING" id="1754190.A0A1Y2AD61"/>
<dbReference type="GO" id="GO:0005879">
    <property type="term" value="C:axonemal microtubule"/>
    <property type="evidence" value="ECO:0007669"/>
    <property type="project" value="InterPro"/>
</dbReference>
<comment type="similarity">
    <text evidence="6">Belongs to the PIERCE1 family.</text>
</comment>
<proteinExistence type="inferred from homology"/>
<evidence type="ECO:0000256" key="6">
    <source>
        <dbReference type="ARBA" id="ARBA00038014"/>
    </source>
</evidence>
<keyword evidence="4" id="KW-0206">Cytoskeleton</keyword>
<keyword evidence="8" id="KW-1185">Reference proteome</keyword>
<keyword evidence="5" id="KW-0966">Cell projection</keyword>
<organism evidence="7 8">
    <name type="scientific">Neocallimastix californiae</name>
    <dbReference type="NCBI Taxonomy" id="1754190"/>
    <lineage>
        <taxon>Eukaryota</taxon>
        <taxon>Fungi</taxon>
        <taxon>Fungi incertae sedis</taxon>
        <taxon>Chytridiomycota</taxon>
        <taxon>Chytridiomycota incertae sedis</taxon>
        <taxon>Neocallimastigomycetes</taxon>
        <taxon>Neocallimastigales</taxon>
        <taxon>Neocallimastigaceae</taxon>
        <taxon>Neocallimastix</taxon>
    </lineage>
</organism>
<evidence type="ECO:0000256" key="5">
    <source>
        <dbReference type="ARBA" id="ARBA00023273"/>
    </source>
</evidence>
<dbReference type="InterPro" id="IPR026507">
    <property type="entry name" value="PIRC1/2"/>
</dbReference>
<dbReference type="GO" id="GO:0035082">
    <property type="term" value="P:axoneme assembly"/>
    <property type="evidence" value="ECO:0007669"/>
    <property type="project" value="InterPro"/>
</dbReference>
<dbReference type="PANTHER" id="PTHR20899:SF1">
    <property type="entry name" value="PIERCER OF MICROTUBULE WALL 1 PROTEIN"/>
    <property type="match status" value="1"/>
</dbReference>
<dbReference type="Proteomes" id="UP000193920">
    <property type="component" value="Unassembled WGS sequence"/>
</dbReference>
<evidence type="ECO:0000256" key="4">
    <source>
        <dbReference type="ARBA" id="ARBA00023212"/>
    </source>
</evidence>
<gene>
    <name evidence="7" type="ORF">LY90DRAFT_155995</name>
</gene>
<keyword evidence="3" id="KW-0963">Cytoplasm</keyword>
<dbReference type="PANTHER" id="PTHR20899">
    <property type="entry name" value="PIERCE HOMOLOG"/>
    <property type="match status" value="1"/>
</dbReference>
<dbReference type="Pfam" id="PF14892">
    <property type="entry name" value="PIRC1_2"/>
    <property type="match status" value="1"/>
</dbReference>
<dbReference type="AlphaFoldDB" id="A0A1Y2AD61"/>
<evidence type="ECO:0000313" key="8">
    <source>
        <dbReference type="Proteomes" id="UP000193920"/>
    </source>
</evidence>
<evidence type="ECO:0000256" key="2">
    <source>
        <dbReference type="ARBA" id="ARBA00004245"/>
    </source>
</evidence>
<protein>
    <submittedName>
        <fullName evidence="7">Uncharacterized protein</fullName>
    </submittedName>
</protein>
<evidence type="ECO:0000313" key="7">
    <source>
        <dbReference type="EMBL" id="ORY20207.1"/>
    </source>
</evidence>
<accession>A0A1Y2AD61</accession>
<comment type="caution">
    <text evidence="7">The sequence shown here is derived from an EMBL/GenBank/DDBJ whole genome shotgun (WGS) entry which is preliminary data.</text>
</comment>
<evidence type="ECO:0000256" key="3">
    <source>
        <dbReference type="ARBA" id="ARBA00022490"/>
    </source>
</evidence>
<comment type="subcellular location">
    <subcellularLocation>
        <location evidence="1">Cell projection</location>
        <location evidence="1">Cilium</location>
    </subcellularLocation>
    <subcellularLocation>
        <location evidence="2">Cytoplasm</location>
        <location evidence="2">Cytoskeleton</location>
    </subcellularLocation>
</comment>
<reference evidence="7 8" key="1">
    <citation type="submission" date="2016-08" db="EMBL/GenBank/DDBJ databases">
        <title>A Parts List for Fungal Cellulosomes Revealed by Comparative Genomics.</title>
        <authorList>
            <consortium name="DOE Joint Genome Institute"/>
            <person name="Haitjema C.H."/>
            <person name="Gilmore S.P."/>
            <person name="Henske J.K."/>
            <person name="Solomon K.V."/>
            <person name="De Groot R."/>
            <person name="Kuo A."/>
            <person name="Mondo S.J."/>
            <person name="Salamov A.A."/>
            <person name="Labutti K."/>
            <person name="Zhao Z."/>
            <person name="Chiniquy J."/>
            <person name="Barry K."/>
            <person name="Brewer H.M."/>
            <person name="Purvine S.O."/>
            <person name="Wright A.T."/>
            <person name="Boxma B."/>
            <person name="Van Alen T."/>
            <person name="Hackstein J.H."/>
            <person name="Baker S.E."/>
            <person name="Grigoriev I.V."/>
            <person name="O'Malley M.A."/>
        </authorList>
    </citation>
    <scope>NUCLEOTIDE SEQUENCE [LARGE SCALE GENOMIC DNA]</scope>
    <source>
        <strain evidence="7 8">G1</strain>
    </source>
</reference>
<dbReference type="OrthoDB" id="546383at2759"/>
<sequence length="80" mass="9595">MSDITSEPKIKKFERPPLVKRNEPMVLPEKFDRPEIWNYESKKQNMFYTTSSNDYGFYKPTKSEMPTSYYSVSHEFTKVN</sequence>